<proteinExistence type="predicted"/>
<dbReference type="Proteomes" id="UP000325565">
    <property type="component" value="Unassembled WGS sequence"/>
</dbReference>
<evidence type="ECO:0000256" key="1">
    <source>
        <dbReference type="SAM" id="MobiDB-lite"/>
    </source>
</evidence>
<reference evidence="2 3" key="1">
    <citation type="submission" date="2019-09" db="EMBL/GenBank/DDBJ databases">
        <authorList>
            <person name="Chandra G."/>
            <person name="Truman W A."/>
        </authorList>
    </citation>
    <scope>NUCLEOTIDE SEQUENCE [LARGE SCALE GENOMIC DNA]</scope>
    <source>
        <strain evidence="2">PS922</strain>
    </source>
</reference>
<dbReference type="AlphaFoldDB" id="A0A5E7RDM6"/>
<evidence type="ECO:0000313" key="3">
    <source>
        <dbReference type="Proteomes" id="UP000325565"/>
    </source>
</evidence>
<accession>A0A5E7RDM6</accession>
<name>A0A5E7RDM6_PSEFL</name>
<evidence type="ECO:0000313" key="2">
    <source>
        <dbReference type="EMBL" id="VVP72522.1"/>
    </source>
</evidence>
<feature type="compositionally biased region" description="Basic and acidic residues" evidence="1">
    <location>
        <begin position="61"/>
        <end position="71"/>
    </location>
</feature>
<feature type="region of interest" description="Disordered" evidence="1">
    <location>
        <begin position="53"/>
        <end position="83"/>
    </location>
</feature>
<protein>
    <submittedName>
        <fullName evidence="2">Uncharacterized protein</fullName>
    </submittedName>
</protein>
<gene>
    <name evidence="2" type="ORF">PS922_00927</name>
</gene>
<dbReference type="EMBL" id="CABVJB010000002">
    <property type="protein sequence ID" value="VVP72522.1"/>
    <property type="molecule type" value="Genomic_DNA"/>
</dbReference>
<sequence>MDAPGYLGMCRDVFNKTVRPNVREFPIGKQSVGFDRIEPDPWADVYIEAMAIEKTANQDSNRPRSERQPERRKQKQAQHKDHWTKVEERYLTRAFKEAREASNCYAGWKEEEMPGFHEVRALSLHLYKKPERMDRKSLVMRAKA</sequence>
<organism evidence="2 3">
    <name type="scientific">Pseudomonas fluorescens</name>
    <dbReference type="NCBI Taxonomy" id="294"/>
    <lineage>
        <taxon>Bacteria</taxon>
        <taxon>Pseudomonadati</taxon>
        <taxon>Pseudomonadota</taxon>
        <taxon>Gammaproteobacteria</taxon>
        <taxon>Pseudomonadales</taxon>
        <taxon>Pseudomonadaceae</taxon>
        <taxon>Pseudomonas</taxon>
    </lineage>
</organism>